<dbReference type="Proteomes" id="UP000504882">
    <property type="component" value="Unassembled WGS sequence"/>
</dbReference>
<keyword evidence="2" id="KW-1185">Reference proteome</keyword>
<gene>
    <name evidence="1" type="ORF">EXU48_13395</name>
</gene>
<dbReference type="RefSeq" id="WP_133108168.1">
    <property type="nucleotide sequence ID" value="NZ_SMNA01000006.1"/>
</dbReference>
<dbReference type="EMBL" id="SMNA01000006">
    <property type="protein sequence ID" value="TDE92538.1"/>
    <property type="molecule type" value="Genomic_DNA"/>
</dbReference>
<protein>
    <submittedName>
        <fullName evidence="1">Uncharacterized protein</fullName>
    </submittedName>
</protein>
<comment type="caution">
    <text evidence="1">The sequence shown here is derived from an EMBL/GenBank/DDBJ whole genome shotgun (WGS) entry which is preliminary data.</text>
</comment>
<organism evidence="1 2">
    <name type="scientific">Occultella glacieicola</name>
    <dbReference type="NCBI Taxonomy" id="2518684"/>
    <lineage>
        <taxon>Bacteria</taxon>
        <taxon>Bacillati</taxon>
        <taxon>Actinomycetota</taxon>
        <taxon>Actinomycetes</taxon>
        <taxon>Micrococcales</taxon>
        <taxon>Ruaniaceae</taxon>
        <taxon>Occultella</taxon>
    </lineage>
</organism>
<evidence type="ECO:0000313" key="1">
    <source>
        <dbReference type="EMBL" id="TDE92538.1"/>
    </source>
</evidence>
<proteinExistence type="predicted"/>
<evidence type="ECO:0000313" key="2">
    <source>
        <dbReference type="Proteomes" id="UP000504882"/>
    </source>
</evidence>
<accession>A0ABY2E267</accession>
<sequence>MEAMVVDPRDTSWESATADYRVFVDFKGTFTAYDLSAVAFVEAVSWGDTRARAGSEVSIALKISNSQGKIGLIWLT</sequence>
<reference evidence="1 2" key="1">
    <citation type="submission" date="2019-03" db="EMBL/GenBank/DDBJ databases">
        <title>Genomic features of bacteria from cold environments.</title>
        <authorList>
            <person name="Shen L."/>
        </authorList>
    </citation>
    <scope>NUCLEOTIDE SEQUENCE [LARGE SCALE GENOMIC DNA]</scope>
    <source>
        <strain evidence="2">T3246-1</strain>
    </source>
</reference>
<name>A0ABY2E267_9MICO</name>